<feature type="binding site" evidence="4">
    <location>
        <position position="6"/>
    </location>
    <ligand>
        <name>a divalent metal cation</name>
        <dbReference type="ChEBI" id="CHEBI:60240"/>
        <label>1</label>
    </ligand>
</feature>
<reference evidence="5 6" key="1">
    <citation type="submission" date="2018-04" db="EMBL/GenBank/DDBJ databases">
        <title>Cupriavidus necator CR12 genome sequencing and assembly.</title>
        <authorList>
            <person name="Ben Fekih I."/>
            <person name="Mazhar H.S."/>
            <person name="Bello S.K."/>
            <person name="Rensing C."/>
        </authorList>
    </citation>
    <scope>NUCLEOTIDE SEQUENCE [LARGE SCALE GENOMIC DNA]</scope>
    <source>
        <strain evidence="5 6">CR12</strain>
    </source>
</reference>
<evidence type="ECO:0000256" key="4">
    <source>
        <dbReference type="PIRSR" id="PIRSR005902-1"/>
    </source>
</evidence>
<comment type="similarity">
    <text evidence="1">Belongs to the metallo-dependent hydrolases superfamily. TatD-type hydrolase family.</text>
</comment>
<dbReference type="PROSITE" id="PS01091">
    <property type="entry name" value="TATD_3"/>
    <property type="match status" value="1"/>
</dbReference>
<evidence type="ECO:0000256" key="3">
    <source>
        <dbReference type="ARBA" id="ARBA00022801"/>
    </source>
</evidence>
<dbReference type="GO" id="GO:0046872">
    <property type="term" value="F:metal ion binding"/>
    <property type="evidence" value="ECO:0007669"/>
    <property type="project" value="UniProtKB-KW"/>
</dbReference>
<dbReference type="RefSeq" id="WP_114134602.1">
    <property type="nucleotide sequence ID" value="NZ_CP068434.1"/>
</dbReference>
<feature type="binding site" evidence="4">
    <location>
        <position position="96"/>
    </location>
    <ligand>
        <name>a divalent metal cation</name>
        <dbReference type="ChEBI" id="CHEBI:60240"/>
        <label>1</label>
    </ligand>
</feature>
<dbReference type="Proteomes" id="UP000253501">
    <property type="component" value="Unassembled WGS sequence"/>
</dbReference>
<protein>
    <submittedName>
        <fullName evidence="5">TatD family deoxyribonuclease</fullName>
    </submittedName>
</protein>
<dbReference type="GO" id="GO:0016788">
    <property type="term" value="F:hydrolase activity, acting on ester bonds"/>
    <property type="evidence" value="ECO:0007669"/>
    <property type="project" value="InterPro"/>
</dbReference>
<feature type="binding site" evidence="4">
    <location>
        <position position="132"/>
    </location>
    <ligand>
        <name>a divalent metal cation</name>
        <dbReference type="ChEBI" id="CHEBI:60240"/>
        <label>2</label>
    </ligand>
</feature>
<dbReference type="Gene3D" id="3.20.20.140">
    <property type="entry name" value="Metal-dependent hydrolases"/>
    <property type="match status" value="1"/>
</dbReference>
<dbReference type="InterPro" id="IPR018228">
    <property type="entry name" value="DNase_TatD-rel_CS"/>
</dbReference>
<organism evidence="5 6">
    <name type="scientific">Cupriavidus necator</name>
    <name type="common">Alcaligenes eutrophus</name>
    <name type="synonym">Ralstonia eutropha</name>
    <dbReference type="NCBI Taxonomy" id="106590"/>
    <lineage>
        <taxon>Bacteria</taxon>
        <taxon>Pseudomonadati</taxon>
        <taxon>Pseudomonadota</taxon>
        <taxon>Betaproteobacteria</taxon>
        <taxon>Burkholderiales</taxon>
        <taxon>Burkholderiaceae</taxon>
        <taxon>Cupriavidus</taxon>
    </lineage>
</organism>
<keyword evidence="3" id="KW-0378">Hydrolase</keyword>
<feature type="binding site" evidence="4">
    <location>
        <position position="205"/>
    </location>
    <ligand>
        <name>a divalent metal cation</name>
        <dbReference type="ChEBI" id="CHEBI:60240"/>
        <label>1</label>
    </ligand>
</feature>
<proteinExistence type="inferred from homology"/>
<keyword evidence="2 4" id="KW-0479">Metal-binding</keyword>
<dbReference type="EMBL" id="QDHA01000076">
    <property type="protein sequence ID" value="RCJ05358.1"/>
    <property type="molecule type" value="Genomic_DNA"/>
</dbReference>
<dbReference type="Pfam" id="PF01026">
    <property type="entry name" value="TatD_DNase"/>
    <property type="match status" value="1"/>
</dbReference>
<dbReference type="InterPro" id="IPR032466">
    <property type="entry name" value="Metal_Hydrolase"/>
</dbReference>
<feature type="binding site" evidence="4">
    <location>
        <position position="155"/>
    </location>
    <ligand>
        <name>a divalent metal cation</name>
        <dbReference type="ChEBI" id="CHEBI:60240"/>
        <label>2</label>
    </ligand>
</feature>
<dbReference type="SUPFAM" id="SSF51556">
    <property type="entry name" value="Metallo-dependent hydrolases"/>
    <property type="match status" value="1"/>
</dbReference>
<gene>
    <name evidence="5" type="ORF">DDK22_27120</name>
</gene>
<feature type="binding site" evidence="4">
    <location>
        <position position="8"/>
    </location>
    <ligand>
        <name>a divalent metal cation</name>
        <dbReference type="ChEBI" id="CHEBI:60240"/>
        <label>1</label>
    </ligand>
</feature>
<comment type="caution">
    <text evidence="5">The sequence shown here is derived from an EMBL/GenBank/DDBJ whole genome shotgun (WGS) entry which is preliminary data.</text>
</comment>
<sequence>MWIDTHCHLDASEFDADRQQVADAAEAAGVRGIVVPAVAVWNFDAVRALARHDARCVYALGIHPLCSPGAGQADLDTLRREVAASMGDPRFVGIGEIGLDFFVAGLDAEHQTWLYAEQLKIAREFDLPVLLHVRKSQDQVGAQLRKLGVKRGIAHAFNGSNEQARRFVEQGLKLGFGGNVTFSRARQIRRLATELPLEALVLETDAPDMAPAWLSDDQFGEQHKARNTPAEVAGVARVMAELRGIDAMTLAQATWRNAVDAMPRLAAFADTMAPPVSAGHTTSTSS</sequence>
<dbReference type="InterPro" id="IPR001130">
    <property type="entry name" value="TatD-like"/>
</dbReference>
<evidence type="ECO:0000256" key="2">
    <source>
        <dbReference type="ARBA" id="ARBA00022723"/>
    </source>
</evidence>
<dbReference type="CDD" id="cd01310">
    <property type="entry name" value="TatD_DNAse"/>
    <property type="match status" value="1"/>
</dbReference>
<dbReference type="PANTHER" id="PTHR46124:SF2">
    <property type="entry name" value="D-AMINOACYL-TRNA DEACYLASE"/>
    <property type="match status" value="1"/>
</dbReference>
<evidence type="ECO:0000313" key="6">
    <source>
        <dbReference type="Proteomes" id="UP000253501"/>
    </source>
</evidence>
<dbReference type="PANTHER" id="PTHR46124">
    <property type="entry name" value="D-AMINOACYL-TRNA DEACYLASE"/>
    <property type="match status" value="1"/>
</dbReference>
<dbReference type="FunFam" id="3.20.20.140:FF:000005">
    <property type="entry name" value="TatD family hydrolase"/>
    <property type="match status" value="1"/>
</dbReference>
<name>A0A367PBW5_CUPNE</name>
<accession>A0A367PBW5</accession>
<evidence type="ECO:0000313" key="5">
    <source>
        <dbReference type="EMBL" id="RCJ05358.1"/>
    </source>
</evidence>
<dbReference type="AlphaFoldDB" id="A0A367PBW5"/>
<evidence type="ECO:0000256" key="1">
    <source>
        <dbReference type="ARBA" id="ARBA00009275"/>
    </source>
</evidence>
<dbReference type="PIRSF" id="PIRSF005902">
    <property type="entry name" value="DNase_TatD"/>
    <property type="match status" value="1"/>
</dbReference>